<sequence>MTTDTQDLGPYGRMYELAPDATMAGSVVPGREFTVHTLDSSGGQIRTDVDYGELDASKFFPVVGPVEVVGVERGDVVEIEILDMDLDPVAHTWTRSGLGLLGQDRFAVMAVDTATLELRPGGPGTPLLAAAQPKAHVGALGLLTDSVEPARTLGHYGGNIDFSAVGVGAKLWITASVPGGGFFIGDVHATIGDGEVCGTGAETGASVSLRLNRLAGVGSILPTVEDIDGRLWVIGVGASVEEALKEATAYCVAKVAEHSGISKDEAYLSVGLLLNVKVCQVVNPRTSVAVSLDGGLDRVLRVVDSNQTTA</sequence>
<comment type="caution">
    <text evidence="1">The sequence shown here is derived from an EMBL/GenBank/DDBJ whole genome shotgun (WGS) entry which is preliminary data.</text>
</comment>
<dbReference type="GO" id="GO:0016811">
    <property type="term" value="F:hydrolase activity, acting on carbon-nitrogen (but not peptide) bonds, in linear amides"/>
    <property type="evidence" value="ECO:0007669"/>
    <property type="project" value="InterPro"/>
</dbReference>
<dbReference type="Pfam" id="PF03069">
    <property type="entry name" value="FmdA_AmdA"/>
    <property type="match status" value="2"/>
</dbReference>
<dbReference type="Proteomes" id="UP000319094">
    <property type="component" value="Unassembled WGS sequence"/>
</dbReference>
<gene>
    <name evidence="1" type="ORF">FB468_2876</name>
</gene>
<reference evidence="1 2" key="1">
    <citation type="submission" date="2019-06" db="EMBL/GenBank/DDBJ databases">
        <title>Sequencing the genomes of 1000 actinobacteria strains.</title>
        <authorList>
            <person name="Klenk H.-P."/>
        </authorList>
    </citation>
    <scope>NUCLEOTIDE SEQUENCE [LARGE SCALE GENOMIC DNA]</scope>
    <source>
        <strain evidence="1 2">DSM 8803</strain>
    </source>
</reference>
<dbReference type="Gene3D" id="2.60.120.580">
    <property type="entry name" value="Acetamidase/Formamidase-like domains"/>
    <property type="match status" value="1"/>
</dbReference>
<dbReference type="RefSeq" id="WP_141887927.1">
    <property type="nucleotide sequence ID" value="NZ_BAAAUY010000018.1"/>
</dbReference>
<dbReference type="Gene3D" id="3.10.28.20">
    <property type="entry name" value="Acetamidase/Formamidase-like domains"/>
    <property type="match status" value="1"/>
</dbReference>
<keyword evidence="2" id="KW-1185">Reference proteome</keyword>
<dbReference type="SUPFAM" id="SSF141130">
    <property type="entry name" value="Acetamidase/Formamidase-like"/>
    <property type="match status" value="1"/>
</dbReference>
<dbReference type="PANTHER" id="PTHR31891:SF1">
    <property type="entry name" value="FORMAMIDASE C869.04-RELATED"/>
    <property type="match status" value="1"/>
</dbReference>
<protein>
    <submittedName>
        <fullName evidence="1">Amidase</fullName>
    </submittedName>
</protein>
<evidence type="ECO:0000313" key="1">
    <source>
        <dbReference type="EMBL" id="TQL44805.1"/>
    </source>
</evidence>
<accession>A0A542Y9Q9</accession>
<dbReference type="PANTHER" id="PTHR31891">
    <property type="entry name" value="FORMAMIDASE C869.04-RELATED"/>
    <property type="match status" value="1"/>
</dbReference>
<dbReference type="InterPro" id="IPR004304">
    <property type="entry name" value="FmdA_AmdA"/>
</dbReference>
<dbReference type="AlphaFoldDB" id="A0A542Y9Q9"/>
<dbReference type="OrthoDB" id="9785236at2"/>
<proteinExistence type="predicted"/>
<organism evidence="1 2">
    <name type="scientific">Leucobacter komagatae</name>
    <dbReference type="NCBI Taxonomy" id="55969"/>
    <lineage>
        <taxon>Bacteria</taxon>
        <taxon>Bacillati</taxon>
        <taxon>Actinomycetota</taxon>
        <taxon>Actinomycetes</taxon>
        <taxon>Micrococcales</taxon>
        <taxon>Microbacteriaceae</taxon>
        <taxon>Leucobacter</taxon>
    </lineage>
</organism>
<evidence type="ECO:0000313" key="2">
    <source>
        <dbReference type="Proteomes" id="UP000319094"/>
    </source>
</evidence>
<name>A0A542Y9Q9_9MICO</name>
<dbReference type="EMBL" id="VFON01000001">
    <property type="protein sequence ID" value="TQL44805.1"/>
    <property type="molecule type" value="Genomic_DNA"/>
</dbReference>